<dbReference type="AlphaFoldDB" id="A3IWS2"/>
<comment type="caution">
    <text evidence="1">The sequence shown here is derived from an EMBL/GenBank/DDBJ whole genome shotgun (WGS) entry which is preliminary data.</text>
</comment>
<dbReference type="OrthoDB" id="573792at2"/>
<dbReference type="RefSeq" id="WP_008277829.1">
    <property type="nucleotide sequence ID" value="NZ_AAXW01000055.1"/>
</dbReference>
<proteinExistence type="predicted"/>
<evidence type="ECO:0000313" key="1">
    <source>
        <dbReference type="EMBL" id="EAZ89077.1"/>
    </source>
</evidence>
<gene>
    <name evidence="1" type="ORF">CY0110_08701</name>
</gene>
<dbReference type="eggNOG" id="ENOG5032GTE">
    <property type="taxonomic scope" value="Bacteria"/>
</dbReference>
<dbReference type="EMBL" id="AAXW01000055">
    <property type="protein sequence ID" value="EAZ89077.1"/>
    <property type="molecule type" value="Genomic_DNA"/>
</dbReference>
<keyword evidence="2" id="KW-1185">Reference proteome</keyword>
<sequence>MTNVKELNQLIQKIESEDVVSRAFARQKASDILATKSIDLSLRQTLADHLNQENLLLALKTTVGDDSY</sequence>
<evidence type="ECO:0000313" key="2">
    <source>
        <dbReference type="Proteomes" id="UP000003781"/>
    </source>
</evidence>
<accession>A3IWS2</accession>
<protein>
    <submittedName>
        <fullName evidence="1">Uncharacterized protein</fullName>
    </submittedName>
</protein>
<dbReference type="Proteomes" id="UP000003781">
    <property type="component" value="Unassembled WGS sequence"/>
</dbReference>
<organism evidence="1 2">
    <name type="scientific">Crocosphaera chwakensis CCY0110</name>
    <dbReference type="NCBI Taxonomy" id="391612"/>
    <lineage>
        <taxon>Bacteria</taxon>
        <taxon>Bacillati</taxon>
        <taxon>Cyanobacteriota</taxon>
        <taxon>Cyanophyceae</taxon>
        <taxon>Oscillatoriophycideae</taxon>
        <taxon>Chroococcales</taxon>
        <taxon>Aphanothecaceae</taxon>
        <taxon>Crocosphaera</taxon>
        <taxon>Crocosphaera chwakensis</taxon>
    </lineage>
</organism>
<reference evidence="1 2" key="1">
    <citation type="submission" date="2007-03" db="EMBL/GenBank/DDBJ databases">
        <authorList>
            <person name="Stal L."/>
            <person name="Ferriera S."/>
            <person name="Johnson J."/>
            <person name="Kravitz S."/>
            <person name="Beeson K."/>
            <person name="Sutton G."/>
            <person name="Rogers Y.-H."/>
            <person name="Friedman R."/>
            <person name="Frazier M."/>
            <person name="Venter J.C."/>
        </authorList>
    </citation>
    <scope>NUCLEOTIDE SEQUENCE [LARGE SCALE GENOMIC DNA]</scope>
    <source>
        <strain evidence="1 2">CCY0110</strain>
    </source>
</reference>
<name>A3IWS2_9CHRO</name>